<gene>
    <name evidence="2" type="ORF">CWB74_07895</name>
</gene>
<keyword evidence="1" id="KW-0472">Membrane</keyword>
<organism evidence="2 3">
    <name type="scientific">Pseudoalteromonas piscicida</name>
    <dbReference type="NCBI Taxonomy" id="43662"/>
    <lineage>
        <taxon>Bacteria</taxon>
        <taxon>Pseudomonadati</taxon>
        <taxon>Pseudomonadota</taxon>
        <taxon>Gammaproteobacteria</taxon>
        <taxon>Alteromonadales</taxon>
        <taxon>Pseudoalteromonadaceae</taxon>
        <taxon>Pseudoalteromonas</taxon>
    </lineage>
</organism>
<evidence type="ECO:0000313" key="3">
    <source>
        <dbReference type="Proteomes" id="UP000305423"/>
    </source>
</evidence>
<dbReference type="RefSeq" id="WP_045962782.1">
    <property type="nucleotide sequence ID" value="NZ_JXXW01000016.1"/>
</dbReference>
<feature type="transmembrane region" description="Helical" evidence="1">
    <location>
        <begin position="29"/>
        <end position="48"/>
    </location>
</feature>
<evidence type="ECO:0000256" key="1">
    <source>
        <dbReference type="SAM" id="Phobius"/>
    </source>
</evidence>
<protein>
    <submittedName>
        <fullName evidence="2">Uncharacterized protein</fullName>
    </submittedName>
</protein>
<reference evidence="3" key="2">
    <citation type="submission" date="2019-06" db="EMBL/GenBank/DDBJ databases">
        <title>Co-occurence of chitin degradation, pigmentation and bioactivity in marine Pseudoalteromonas.</title>
        <authorList>
            <person name="Sonnenschein E.C."/>
            <person name="Bech P.K."/>
        </authorList>
    </citation>
    <scope>NUCLEOTIDE SEQUENCE [LARGE SCALE GENOMIC DNA]</scope>
    <source>
        <strain evidence="3">S1607</strain>
    </source>
</reference>
<reference evidence="2 3" key="1">
    <citation type="submission" date="2017-12" db="EMBL/GenBank/DDBJ databases">
        <authorList>
            <person name="Paulsen S."/>
            <person name="Gram L.K."/>
        </authorList>
    </citation>
    <scope>NUCLEOTIDE SEQUENCE [LARGE SCALE GENOMIC DNA]</scope>
    <source>
        <strain evidence="2 3">S1607</strain>
    </source>
</reference>
<dbReference type="Proteomes" id="UP000305423">
    <property type="component" value="Unassembled WGS sequence"/>
</dbReference>
<comment type="caution">
    <text evidence="2">The sequence shown here is derived from an EMBL/GenBank/DDBJ whole genome shotgun (WGS) entry which is preliminary data.</text>
</comment>
<dbReference type="EMBL" id="PNEL01000020">
    <property type="protein sequence ID" value="TMN78519.1"/>
    <property type="molecule type" value="Genomic_DNA"/>
</dbReference>
<accession>A0AAQ2ISK1</accession>
<proteinExistence type="predicted"/>
<feature type="transmembrane region" description="Helical" evidence="1">
    <location>
        <begin position="78"/>
        <end position="97"/>
    </location>
</feature>
<sequence>MKKITNDAEYYAWFDEVSKKTAKFIYEQPGVLITLGYLTLNLAGFVYLTSLFNAFSIEIIKYMELSDLLMSFLAEPDILFATSCAIAVGGGVAYVVSKFDRKRAQIKELKGWKGWLLSHRILYRLNPFYSLVVVAMLIYPNAYAGLLGSWNAESIKEGNGKLYNFDLINSISLDQQKRRHFQDMQIILESERYVFLYEKSKNRSVILSRDNIASIQIVAQGVDN</sequence>
<evidence type="ECO:0000313" key="2">
    <source>
        <dbReference type="EMBL" id="TMN78519.1"/>
    </source>
</evidence>
<feature type="transmembrane region" description="Helical" evidence="1">
    <location>
        <begin position="128"/>
        <end position="150"/>
    </location>
</feature>
<keyword evidence="1" id="KW-1133">Transmembrane helix</keyword>
<keyword evidence="1" id="KW-0812">Transmembrane</keyword>
<dbReference type="AlphaFoldDB" id="A0AAQ2ISK1"/>
<name>A0AAQ2ISK1_PSEO7</name>